<dbReference type="Proteomes" id="UP000002011">
    <property type="component" value="Chromosome"/>
</dbReference>
<sequence length="128" mass="14524">MVPKTKSGWLICIIFLLALGTWLAISQSPPAHTGLSAHIIVINKLLFHLRQECIQGDIDKALNTMEDVKQEWQYLDMVMHNEKDFPSDSLKKLDSLISMPAFKAGSKQHLAMVLQEINIVNRKLDQID</sequence>
<dbReference type="KEGG" id="dfe:Dfer_4635"/>
<dbReference type="RefSeq" id="WP_015814077.1">
    <property type="nucleotide sequence ID" value="NC_013037.1"/>
</dbReference>
<evidence type="ECO:0000313" key="2">
    <source>
        <dbReference type="Proteomes" id="UP000002011"/>
    </source>
</evidence>
<organism evidence="1 2">
    <name type="scientific">Dyadobacter fermentans (strain ATCC 700827 / DSM 18053 / CIP 107007 / KCTC 52180 / NS114)</name>
    <dbReference type="NCBI Taxonomy" id="471854"/>
    <lineage>
        <taxon>Bacteria</taxon>
        <taxon>Pseudomonadati</taxon>
        <taxon>Bacteroidota</taxon>
        <taxon>Cytophagia</taxon>
        <taxon>Cytophagales</taxon>
        <taxon>Spirosomataceae</taxon>
        <taxon>Dyadobacter</taxon>
    </lineage>
</organism>
<keyword evidence="2" id="KW-1185">Reference proteome</keyword>
<gene>
    <name evidence="1" type="ordered locus">Dfer_4635</name>
</gene>
<dbReference type="OrthoDB" id="9881476at2"/>
<protein>
    <submittedName>
        <fullName evidence="1">Uncharacterized protein</fullName>
    </submittedName>
</protein>
<dbReference type="HOGENOM" id="CLU_1956107_0_0_10"/>
<reference evidence="1 2" key="1">
    <citation type="journal article" date="2009" name="Stand. Genomic Sci.">
        <title>Complete genome sequence of Dyadobacter fermentans type strain (NS114).</title>
        <authorList>
            <person name="Lang E."/>
            <person name="Lapidus A."/>
            <person name="Chertkov O."/>
            <person name="Brettin T."/>
            <person name="Detter J.C."/>
            <person name="Han C."/>
            <person name="Copeland A."/>
            <person name="Glavina Del Rio T."/>
            <person name="Nolan M."/>
            <person name="Chen F."/>
            <person name="Lucas S."/>
            <person name="Tice H."/>
            <person name="Cheng J.F."/>
            <person name="Land M."/>
            <person name="Hauser L."/>
            <person name="Chang Y.J."/>
            <person name="Jeffries C.D."/>
            <person name="Kopitz M."/>
            <person name="Bruce D."/>
            <person name="Goodwin L."/>
            <person name="Pitluck S."/>
            <person name="Ovchinnikova G."/>
            <person name="Pati A."/>
            <person name="Ivanova N."/>
            <person name="Mavrommatis K."/>
            <person name="Chen A."/>
            <person name="Palaniappan K."/>
            <person name="Chain P."/>
            <person name="Bristow J."/>
            <person name="Eisen J.A."/>
            <person name="Markowitz V."/>
            <person name="Hugenholtz P."/>
            <person name="Goker M."/>
            <person name="Rohde M."/>
            <person name="Kyrpides N.C."/>
            <person name="Klenk H.P."/>
        </authorList>
    </citation>
    <scope>NUCLEOTIDE SEQUENCE [LARGE SCALE GENOMIC DNA]</scope>
    <source>
        <strain evidence="2">ATCC 700827 / DSM 18053 / CIP 107007 / KCTC 52180 / NS114</strain>
    </source>
</reference>
<name>C6W3Y8_DYAFD</name>
<accession>C6W3Y8</accession>
<dbReference type="AlphaFoldDB" id="C6W3Y8"/>
<proteinExistence type="predicted"/>
<evidence type="ECO:0000313" key="1">
    <source>
        <dbReference type="EMBL" id="ACT95836.1"/>
    </source>
</evidence>
<dbReference type="EMBL" id="CP001619">
    <property type="protein sequence ID" value="ACT95836.1"/>
    <property type="molecule type" value="Genomic_DNA"/>
</dbReference>